<evidence type="ECO:0000313" key="3">
    <source>
        <dbReference type="Proteomes" id="UP000000763"/>
    </source>
</evidence>
<accession>A0A0P0Y8S1</accession>
<organism evidence="2 3">
    <name type="scientific">Oryza sativa subsp. japonica</name>
    <name type="common">Rice</name>
    <dbReference type="NCBI Taxonomy" id="39947"/>
    <lineage>
        <taxon>Eukaryota</taxon>
        <taxon>Viridiplantae</taxon>
        <taxon>Streptophyta</taxon>
        <taxon>Embryophyta</taxon>
        <taxon>Tracheophyta</taxon>
        <taxon>Spermatophyta</taxon>
        <taxon>Magnoliopsida</taxon>
        <taxon>Liliopsida</taxon>
        <taxon>Poales</taxon>
        <taxon>Poaceae</taxon>
        <taxon>BOP clade</taxon>
        <taxon>Oryzoideae</taxon>
        <taxon>Oryzeae</taxon>
        <taxon>Oryzinae</taxon>
        <taxon>Oryza</taxon>
        <taxon>Oryza sativa</taxon>
    </lineage>
</organism>
<protein>
    <submittedName>
        <fullName evidence="2">Os12g0266800 protein</fullName>
    </submittedName>
</protein>
<dbReference type="Gramene" id="Os12t0266401-01">
    <property type="protein sequence ID" value="Os12t0266401-01"/>
    <property type="gene ID" value="Os12g0266401"/>
</dbReference>
<feature type="region of interest" description="Disordered" evidence="1">
    <location>
        <begin position="1"/>
        <end position="24"/>
    </location>
</feature>
<reference evidence="3" key="2">
    <citation type="journal article" date="2008" name="Nucleic Acids Res.">
        <title>The rice annotation project database (RAP-DB): 2008 update.</title>
        <authorList>
            <consortium name="The rice annotation project (RAP)"/>
        </authorList>
    </citation>
    <scope>GENOME REANNOTATION</scope>
    <source>
        <strain evidence="3">cv. Nipponbare</strain>
    </source>
</reference>
<name>A0A0P0Y8S1_ORYSJ</name>
<dbReference type="EMBL" id="AP008218">
    <property type="protein sequence ID" value="BAH95615.1"/>
    <property type="molecule type" value="Genomic_DNA"/>
</dbReference>
<proteinExistence type="predicted"/>
<reference evidence="2 3" key="1">
    <citation type="journal article" date="2005" name="Nature">
        <title>The map-based sequence of the rice genome.</title>
        <authorList>
            <consortium name="International rice genome sequencing project (IRGSP)"/>
            <person name="Matsumoto T."/>
            <person name="Wu J."/>
            <person name="Kanamori H."/>
            <person name="Katayose Y."/>
            <person name="Fujisawa M."/>
            <person name="Namiki N."/>
            <person name="Mizuno H."/>
            <person name="Yamamoto K."/>
            <person name="Antonio B.A."/>
            <person name="Baba T."/>
            <person name="Sakata K."/>
            <person name="Nagamura Y."/>
            <person name="Aoki H."/>
            <person name="Arikawa K."/>
            <person name="Arita K."/>
            <person name="Bito T."/>
            <person name="Chiden Y."/>
            <person name="Fujitsuka N."/>
            <person name="Fukunaka R."/>
            <person name="Hamada M."/>
            <person name="Harada C."/>
            <person name="Hayashi A."/>
            <person name="Hijishita S."/>
            <person name="Honda M."/>
            <person name="Hosokawa S."/>
            <person name="Ichikawa Y."/>
            <person name="Idonuma A."/>
            <person name="Iijima M."/>
            <person name="Ikeda M."/>
            <person name="Ikeno M."/>
            <person name="Ito K."/>
            <person name="Ito S."/>
            <person name="Ito T."/>
            <person name="Ito Y."/>
            <person name="Ito Y."/>
            <person name="Iwabuchi A."/>
            <person name="Kamiya K."/>
            <person name="Karasawa W."/>
            <person name="Kurita K."/>
            <person name="Katagiri S."/>
            <person name="Kikuta A."/>
            <person name="Kobayashi H."/>
            <person name="Kobayashi N."/>
            <person name="Machita K."/>
            <person name="Maehara T."/>
            <person name="Masukawa M."/>
            <person name="Mizubayashi T."/>
            <person name="Mukai Y."/>
            <person name="Nagasaki H."/>
            <person name="Nagata Y."/>
            <person name="Naito S."/>
            <person name="Nakashima M."/>
            <person name="Nakama Y."/>
            <person name="Nakamichi Y."/>
            <person name="Nakamura M."/>
            <person name="Meguro A."/>
            <person name="Negishi M."/>
            <person name="Ohta I."/>
            <person name="Ohta T."/>
            <person name="Okamoto M."/>
            <person name="Ono N."/>
            <person name="Saji S."/>
            <person name="Sakaguchi M."/>
            <person name="Sakai K."/>
            <person name="Shibata M."/>
            <person name="Shimokawa T."/>
            <person name="Song J."/>
            <person name="Takazaki Y."/>
            <person name="Terasawa K."/>
            <person name="Tsugane M."/>
            <person name="Tsuji K."/>
            <person name="Ueda S."/>
            <person name="Waki K."/>
            <person name="Yamagata H."/>
            <person name="Yamamoto M."/>
            <person name="Yamamoto S."/>
            <person name="Yamane H."/>
            <person name="Yoshiki S."/>
            <person name="Yoshihara R."/>
            <person name="Yukawa K."/>
            <person name="Zhong H."/>
            <person name="Yano M."/>
            <person name="Yuan Q."/>
            <person name="Ouyang S."/>
            <person name="Liu J."/>
            <person name="Jones K.M."/>
            <person name="Gansberger K."/>
            <person name="Moffat K."/>
            <person name="Hill J."/>
            <person name="Bera J."/>
            <person name="Fadrosh D."/>
            <person name="Jin S."/>
            <person name="Johri S."/>
            <person name="Kim M."/>
            <person name="Overton L."/>
            <person name="Reardon M."/>
            <person name="Tsitrin T."/>
            <person name="Vuong H."/>
            <person name="Weaver B."/>
            <person name="Ciecko A."/>
            <person name="Tallon L."/>
            <person name="Jackson J."/>
            <person name="Pai G."/>
            <person name="Aken S.V."/>
            <person name="Utterback T."/>
            <person name="Reidmuller S."/>
            <person name="Feldblyum T."/>
            <person name="Hsiao J."/>
            <person name="Zismann V."/>
            <person name="Iobst S."/>
            <person name="de Vazeille A.R."/>
            <person name="Buell C.R."/>
            <person name="Ying K."/>
            <person name="Li Y."/>
            <person name="Lu T."/>
            <person name="Huang Y."/>
            <person name="Zhao Q."/>
            <person name="Feng Q."/>
            <person name="Zhang L."/>
            <person name="Zhu J."/>
            <person name="Weng Q."/>
            <person name="Mu J."/>
            <person name="Lu Y."/>
            <person name="Fan D."/>
            <person name="Liu Y."/>
            <person name="Guan J."/>
            <person name="Zhang Y."/>
            <person name="Yu S."/>
            <person name="Liu X."/>
            <person name="Zhang Y."/>
            <person name="Hong G."/>
            <person name="Han B."/>
            <person name="Choisne N."/>
            <person name="Demange N."/>
            <person name="Orjeda G."/>
            <person name="Samain S."/>
            <person name="Cattolico L."/>
            <person name="Pelletier E."/>
            <person name="Couloux A."/>
            <person name="Segurens B."/>
            <person name="Wincker P."/>
            <person name="D'Hont A."/>
            <person name="Scarpelli C."/>
            <person name="Weissenbach J."/>
            <person name="Salanoubat M."/>
            <person name="Quetier F."/>
            <person name="Yu Y."/>
            <person name="Kim H.R."/>
            <person name="Rambo T."/>
            <person name="Currie J."/>
            <person name="Collura K."/>
            <person name="Luo M."/>
            <person name="Yang T."/>
            <person name="Ammiraju J.S.S."/>
            <person name="Engler F."/>
            <person name="Soderlund C."/>
            <person name="Wing R.A."/>
            <person name="Palmer L.E."/>
            <person name="de la Bastide M."/>
            <person name="Spiegel L."/>
            <person name="Nascimento L."/>
            <person name="Zutavern T."/>
            <person name="O'Shaughnessy A."/>
            <person name="Dike S."/>
            <person name="Dedhia N."/>
            <person name="Preston R."/>
            <person name="Balija V."/>
            <person name="McCombie W.R."/>
            <person name="Chow T."/>
            <person name="Chen H."/>
            <person name="Chung M."/>
            <person name="Chen C."/>
            <person name="Shaw J."/>
            <person name="Wu H."/>
            <person name="Hsiao K."/>
            <person name="Chao Y."/>
            <person name="Chu M."/>
            <person name="Cheng C."/>
            <person name="Hour A."/>
            <person name="Lee P."/>
            <person name="Lin S."/>
            <person name="Lin Y."/>
            <person name="Liou J."/>
            <person name="Liu S."/>
            <person name="Hsing Y."/>
            <person name="Raghuvanshi S."/>
            <person name="Mohanty A."/>
            <person name="Bharti A.K."/>
            <person name="Gaur A."/>
            <person name="Gupta V."/>
            <person name="Kumar D."/>
            <person name="Ravi V."/>
            <person name="Vij S."/>
            <person name="Kapur A."/>
            <person name="Khurana P."/>
            <person name="Khurana P."/>
            <person name="Khurana J.P."/>
            <person name="Tyagi A.K."/>
            <person name="Gaikwad K."/>
            <person name="Singh A."/>
            <person name="Dalal V."/>
            <person name="Srivastava S."/>
            <person name="Dixit A."/>
            <person name="Pal A.K."/>
            <person name="Ghazi I.A."/>
            <person name="Yadav M."/>
            <person name="Pandit A."/>
            <person name="Bhargava A."/>
            <person name="Sureshbabu K."/>
            <person name="Batra K."/>
            <person name="Sharma T.R."/>
            <person name="Mohapatra T."/>
            <person name="Singh N.K."/>
            <person name="Messing J."/>
            <person name="Nelson A.B."/>
            <person name="Fuks G."/>
            <person name="Kavchok S."/>
            <person name="Keizer G."/>
            <person name="Linton E."/>
            <person name="Llaca V."/>
            <person name="Song R."/>
            <person name="Tanyolac B."/>
            <person name="Young S."/>
            <person name="Ho-Il K."/>
            <person name="Hahn J.H."/>
            <person name="Sangsakoo G."/>
            <person name="Vanavichit A."/>
            <person name="de Mattos Luiz.A.T."/>
            <person name="Zimmer P.D."/>
            <person name="Malone G."/>
            <person name="Dellagostin O."/>
            <person name="de Oliveira A.C."/>
            <person name="Bevan M."/>
            <person name="Bancroft I."/>
            <person name="Minx P."/>
            <person name="Cordum H."/>
            <person name="Wilson R."/>
            <person name="Cheng Z."/>
            <person name="Jin W."/>
            <person name="Jiang J."/>
            <person name="Leong S.A."/>
            <person name="Iwama H."/>
            <person name="Gojobori T."/>
            <person name="Itoh T."/>
            <person name="Niimura Y."/>
            <person name="Fujii Y."/>
            <person name="Habara T."/>
            <person name="Sakai H."/>
            <person name="Sato Y."/>
            <person name="Wilson G."/>
            <person name="Kumar K."/>
            <person name="McCouch S."/>
            <person name="Juretic N."/>
            <person name="Hoen D."/>
            <person name="Wright S."/>
            <person name="Bruskiewich R."/>
            <person name="Bureau T."/>
            <person name="Miyao A."/>
            <person name="Hirochika H."/>
            <person name="Nishikawa T."/>
            <person name="Kadowaki K."/>
            <person name="Sugiura M."/>
            <person name="Burr B."/>
            <person name="Sasaki T."/>
        </authorList>
    </citation>
    <scope>NUCLEOTIDE SEQUENCE [LARGE SCALE GENOMIC DNA]</scope>
    <source>
        <strain evidence="3">cv. Nipponbare</strain>
    </source>
</reference>
<dbReference type="AlphaFoldDB" id="A0A0P0Y8S1"/>
<sequence>MVMLTSQQPRPEHAPPAPECTIGSAPHQSVMEQKEEQPMMTLLPLFPSREAMMLHPVTTSWLCSSETMYGPSSWPTLTPAHFAVESLCPAKVKFTVPTPLRTRTV</sequence>
<evidence type="ECO:0000256" key="1">
    <source>
        <dbReference type="SAM" id="MobiDB-lite"/>
    </source>
</evidence>
<evidence type="ECO:0000313" key="2">
    <source>
        <dbReference type="EMBL" id="BAH95615.1"/>
    </source>
</evidence>
<dbReference type="KEGG" id="dosa:Os12g0266800"/>
<gene>
    <name evidence="2" type="ordered locus">Os12g0266800</name>
</gene>
<dbReference type="Proteomes" id="UP000000763">
    <property type="component" value="Chromosome 12"/>
</dbReference>